<evidence type="ECO:0000313" key="6">
    <source>
        <dbReference type="EMBL" id="RDI73492.1"/>
    </source>
</evidence>
<dbReference type="InterPro" id="IPR050095">
    <property type="entry name" value="ECF_ABC_transporter_ATP-bd"/>
</dbReference>
<dbReference type="AlphaFoldDB" id="A0A7M2YTL5"/>
<dbReference type="GO" id="GO:0042626">
    <property type="term" value="F:ATPase-coupled transmembrane transporter activity"/>
    <property type="evidence" value="ECO:0007669"/>
    <property type="project" value="TreeGrafter"/>
</dbReference>
<dbReference type="PROSITE" id="PS50893">
    <property type="entry name" value="ABC_TRANSPORTER_2"/>
    <property type="match status" value="2"/>
</dbReference>
<dbReference type="PANTHER" id="PTHR43553">
    <property type="entry name" value="HEAVY METAL TRANSPORTER"/>
    <property type="match status" value="1"/>
</dbReference>
<dbReference type="InterPro" id="IPR015856">
    <property type="entry name" value="ABC_transpr_CbiO/EcfA_su"/>
</dbReference>
<dbReference type="Pfam" id="PF00005">
    <property type="entry name" value="ABC_tran"/>
    <property type="match status" value="2"/>
</dbReference>
<keyword evidence="4" id="KW-0067">ATP-binding</keyword>
<dbReference type="InterPro" id="IPR027417">
    <property type="entry name" value="P-loop_NTPase"/>
</dbReference>
<reference evidence="7" key="2">
    <citation type="journal article" date="2019" name="MicrobiologyOpen">
        <title>High-quality draft genome sequence of Gaiella occulta isolated from a 150 meter deep mineral water borehole and comparison with the genome sequences of other deep-branching lineages of the phylum Actinobacteria.</title>
        <authorList>
            <person name="Severino R."/>
            <person name="Froufe H.J.C."/>
            <person name="Barroso C."/>
            <person name="Albuquerque L."/>
            <person name="Lobo-da-Cunha A."/>
            <person name="da Costa M.S."/>
            <person name="Egas C."/>
        </authorList>
    </citation>
    <scope>NUCLEOTIDE SEQUENCE [LARGE SCALE GENOMIC DNA]</scope>
    <source>
        <strain evidence="7">F2-233</strain>
    </source>
</reference>
<gene>
    <name evidence="6" type="ORF">Gocc_2848</name>
</gene>
<dbReference type="GO" id="GO:0043190">
    <property type="term" value="C:ATP-binding cassette (ABC) transporter complex"/>
    <property type="evidence" value="ECO:0007669"/>
    <property type="project" value="TreeGrafter"/>
</dbReference>
<dbReference type="PROSITE" id="PS00211">
    <property type="entry name" value="ABC_TRANSPORTER_1"/>
    <property type="match status" value="1"/>
</dbReference>
<keyword evidence="3" id="KW-0547">Nucleotide-binding</keyword>
<dbReference type="GO" id="GO:0005524">
    <property type="term" value="F:ATP binding"/>
    <property type="evidence" value="ECO:0007669"/>
    <property type="project" value="UniProtKB-KW"/>
</dbReference>
<dbReference type="RefSeq" id="WP_181813716.1">
    <property type="nucleotide sequence ID" value="NZ_QQZY01000009.1"/>
</dbReference>
<sequence length="449" mass="46697">MTLARVDSLSFAYPDGPPALRDVSLELRDGEIVALLGPSGSGKSTLLRALAGLVPHFHGGRFSGRVVVDGADTRAARPAELAGTVATVFQDPEDQVVMSIVENEVAFGLENLGAPPETIWPRAGAALAAVGVAGLRARRTAEISGGELQRVCLASALALEPRLLLLDEPTSQLDAGGAEAFLAAIAAAGCAVVLSEQRVGRALDAADRVLYLEEGRLLLDAPVGEARAWLARNRARYAGVAEPAALPAAAPGPELVALAGVTFAYGAGPPVLDGVSLGVRRGEIVALEGRNGAGKSTLARIAAGLLEPSSGTVRRTGRAVYLSQDPGRYMVRETGIEEVALGVAGDERRAAAALERFGLAFAACRHPRDLSSGERERLGLAAVSVSDPDLLVLDEPTRGIDPDRKEELSAWLRERAAAGCGLLVATHDRSLPAHRRVRLGAPREVPVAV</sequence>
<keyword evidence="7" id="KW-1185">Reference proteome</keyword>
<dbReference type="EMBL" id="QQZY01000009">
    <property type="protein sequence ID" value="RDI73492.1"/>
    <property type="molecule type" value="Genomic_DNA"/>
</dbReference>
<dbReference type="Proteomes" id="UP000254134">
    <property type="component" value="Unassembled WGS sequence"/>
</dbReference>
<dbReference type="InterPro" id="IPR003439">
    <property type="entry name" value="ABC_transporter-like_ATP-bd"/>
</dbReference>
<dbReference type="CDD" id="cd03225">
    <property type="entry name" value="ABC_cobalt_CbiO_domain1"/>
    <property type="match status" value="1"/>
</dbReference>
<evidence type="ECO:0000256" key="1">
    <source>
        <dbReference type="ARBA" id="ARBA00005417"/>
    </source>
</evidence>
<evidence type="ECO:0000256" key="2">
    <source>
        <dbReference type="ARBA" id="ARBA00022448"/>
    </source>
</evidence>
<dbReference type="SMART" id="SM00382">
    <property type="entry name" value="AAA"/>
    <property type="match status" value="2"/>
</dbReference>
<comment type="caution">
    <text evidence="6">The sequence shown here is derived from an EMBL/GenBank/DDBJ whole genome shotgun (WGS) entry which is preliminary data.</text>
</comment>
<evidence type="ECO:0000256" key="4">
    <source>
        <dbReference type="ARBA" id="ARBA00022840"/>
    </source>
</evidence>
<keyword evidence="2" id="KW-0813">Transport</keyword>
<proteinExistence type="inferred from homology"/>
<protein>
    <submittedName>
        <fullName evidence="6">ABC transporter</fullName>
    </submittedName>
</protein>
<reference evidence="6 7" key="1">
    <citation type="submission" date="2018-07" db="EMBL/GenBank/DDBJ databases">
        <title>High-quality-draft genome sequence of Gaiella occulta.</title>
        <authorList>
            <person name="Severino R."/>
            <person name="Froufe H.J.C."/>
            <person name="Rainey F.A."/>
            <person name="Barroso C."/>
            <person name="Albuquerque L."/>
            <person name="Lobo-Da-Cunha A."/>
            <person name="Da Costa M.S."/>
            <person name="Egas C."/>
        </authorList>
    </citation>
    <scope>NUCLEOTIDE SEQUENCE [LARGE SCALE GENOMIC DNA]</scope>
    <source>
        <strain evidence="6 7">F2-233</strain>
    </source>
</reference>
<feature type="domain" description="ABC transporter" evidence="5">
    <location>
        <begin position="4"/>
        <end position="239"/>
    </location>
</feature>
<dbReference type="InterPro" id="IPR003593">
    <property type="entry name" value="AAA+_ATPase"/>
</dbReference>
<organism evidence="6 7">
    <name type="scientific">Gaiella occulta</name>
    <dbReference type="NCBI Taxonomy" id="1002870"/>
    <lineage>
        <taxon>Bacteria</taxon>
        <taxon>Bacillati</taxon>
        <taxon>Actinomycetota</taxon>
        <taxon>Thermoleophilia</taxon>
        <taxon>Gaiellales</taxon>
        <taxon>Gaiellaceae</taxon>
        <taxon>Gaiella</taxon>
    </lineage>
</organism>
<dbReference type="SUPFAM" id="SSF52540">
    <property type="entry name" value="P-loop containing nucleoside triphosphate hydrolases"/>
    <property type="match status" value="2"/>
</dbReference>
<accession>A0A7M2YTL5</accession>
<name>A0A7M2YTL5_9ACTN</name>
<dbReference type="Gene3D" id="3.40.50.300">
    <property type="entry name" value="P-loop containing nucleotide triphosphate hydrolases"/>
    <property type="match status" value="2"/>
</dbReference>
<feature type="domain" description="ABC transporter" evidence="5">
    <location>
        <begin position="256"/>
        <end position="447"/>
    </location>
</feature>
<evidence type="ECO:0000313" key="7">
    <source>
        <dbReference type="Proteomes" id="UP000254134"/>
    </source>
</evidence>
<comment type="similarity">
    <text evidence="1">Belongs to the ABC transporter superfamily.</text>
</comment>
<dbReference type="GO" id="GO:0016887">
    <property type="term" value="F:ATP hydrolysis activity"/>
    <property type="evidence" value="ECO:0007669"/>
    <property type="project" value="InterPro"/>
</dbReference>
<evidence type="ECO:0000256" key="3">
    <source>
        <dbReference type="ARBA" id="ARBA00022741"/>
    </source>
</evidence>
<evidence type="ECO:0000259" key="5">
    <source>
        <dbReference type="PROSITE" id="PS50893"/>
    </source>
</evidence>
<dbReference type="InterPro" id="IPR017871">
    <property type="entry name" value="ABC_transporter-like_CS"/>
</dbReference>